<evidence type="ECO:0000313" key="3">
    <source>
        <dbReference type="EMBL" id="TKV58413.1"/>
    </source>
</evidence>
<keyword evidence="4" id="KW-1185">Reference proteome</keyword>
<dbReference type="OrthoDB" id="4948879at2"/>
<sequence>MFDTFFGLPLHPLVVHATVVAVPATAAALLLTALWPRFRRWAGWGPLALAVGTLGLVPLSTESGEKLEKRLGHSDLIRQHAEYADGLLPWAAGAVLVALGLWWWRQSERPEPGRFGPLPCWAPVILRVAAVVVAAGITVQVILIGHSGAEAAWNGVVSA</sequence>
<keyword evidence="1" id="KW-0812">Transmembrane</keyword>
<feature type="transmembrane region" description="Helical" evidence="1">
    <location>
        <begin position="82"/>
        <end position="104"/>
    </location>
</feature>
<proteinExistence type="predicted"/>
<evidence type="ECO:0000256" key="1">
    <source>
        <dbReference type="SAM" id="Phobius"/>
    </source>
</evidence>
<dbReference type="Pfam" id="PF09990">
    <property type="entry name" value="DUF2231"/>
    <property type="match status" value="1"/>
</dbReference>
<accession>A0A4U6QE59</accession>
<dbReference type="InterPro" id="IPR019251">
    <property type="entry name" value="DUF2231_TM"/>
</dbReference>
<reference evidence="3 4" key="1">
    <citation type="submission" date="2019-05" db="EMBL/GenBank/DDBJ databases">
        <title>Nakamurella sp. N5BH11, whole genome shotgun sequence.</title>
        <authorList>
            <person name="Tuo L."/>
        </authorList>
    </citation>
    <scope>NUCLEOTIDE SEQUENCE [LARGE SCALE GENOMIC DNA]</scope>
    <source>
        <strain evidence="3 4">N5BH11</strain>
    </source>
</reference>
<gene>
    <name evidence="3" type="ORF">FDO65_12645</name>
</gene>
<comment type="caution">
    <text evidence="3">The sequence shown here is derived from an EMBL/GenBank/DDBJ whole genome shotgun (WGS) entry which is preliminary data.</text>
</comment>
<dbReference type="Proteomes" id="UP000306985">
    <property type="component" value="Unassembled WGS sequence"/>
</dbReference>
<organism evidence="3 4">
    <name type="scientific">Nakamurella flava</name>
    <dbReference type="NCBI Taxonomy" id="2576308"/>
    <lineage>
        <taxon>Bacteria</taxon>
        <taxon>Bacillati</taxon>
        <taxon>Actinomycetota</taxon>
        <taxon>Actinomycetes</taxon>
        <taxon>Nakamurellales</taxon>
        <taxon>Nakamurellaceae</taxon>
        <taxon>Nakamurella</taxon>
    </lineage>
</organism>
<feature type="domain" description="DUF2231" evidence="2">
    <location>
        <begin position="7"/>
        <end position="157"/>
    </location>
</feature>
<protein>
    <recommendedName>
        <fullName evidence="2">DUF2231 domain-containing protein</fullName>
    </recommendedName>
</protein>
<feature type="transmembrane region" description="Helical" evidence="1">
    <location>
        <begin position="41"/>
        <end position="61"/>
    </location>
</feature>
<keyword evidence="1" id="KW-0472">Membrane</keyword>
<feature type="transmembrane region" description="Helical" evidence="1">
    <location>
        <begin position="124"/>
        <end position="144"/>
    </location>
</feature>
<dbReference type="AlphaFoldDB" id="A0A4U6QE59"/>
<keyword evidence="1" id="KW-1133">Transmembrane helix</keyword>
<dbReference type="EMBL" id="SZZH01000003">
    <property type="protein sequence ID" value="TKV58413.1"/>
    <property type="molecule type" value="Genomic_DNA"/>
</dbReference>
<name>A0A4U6QE59_9ACTN</name>
<evidence type="ECO:0000259" key="2">
    <source>
        <dbReference type="Pfam" id="PF09990"/>
    </source>
</evidence>
<evidence type="ECO:0000313" key="4">
    <source>
        <dbReference type="Proteomes" id="UP000306985"/>
    </source>
</evidence>
<feature type="transmembrane region" description="Helical" evidence="1">
    <location>
        <begin position="12"/>
        <end position="35"/>
    </location>
</feature>
<dbReference type="RefSeq" id="WP_137450076.1">
    <property type="nucleotide sequence ID" value="NZ_SZZH01000003.1"/>
</dbReference>